<dbReference type="InterPro" id="IPR036587">
    <property type="entry name" value="NucleaseA_inhib-like_sf"/>
</dbReference>
<accession>A0A0D8ZUP6</accession>
<sequence>MQPITEQIFATLELLLDRELPFNLPNHEDGGRISPFIWDRAKQGEFNVLNLCRANCWLKLTDVDATIKDWQQMNYIKTFPDFSLDAEQIANRTNRIESLFQFINTSLHNLESYILKPRCYYVIHPGVVIGRTEDRDWICVSPTVYTASYIPQEQISRSPLVKSKSDRSLGEKTLNLLSTIQAISSKIGTISLQGNYAGEYSYSHNHQIVSAIAATKELALEQALKASGMLEIAQFNSFLSDIDYIKNWYFDYAVNEIYQSYQNINQFLNQAFSKLIMYRLSFWAHENIYIIGQTSGGDWAGIYMNSQFAYNP</sequence>
<dbReference type="SUPFAM" id="SSF82602">
    <property type="entry name" value="Nuclease A inhibitor (NuiA)"/>
    <property type="match status" value="1"/>
</dbReference>
<dbReference type="STRING" id="1618023.UH38_06675"/>
<dbReference type="EMBL" id="JYON01000005">
    <property type="protein sequence ID" value="KJH72450.1"/>
    <property type="molecule type" value="Genomic_DNA"/>
</dbReference>
<dbReference type="AlphaFoldDB" id="A0A0D8ZUP6"/>
<dbReference type="Pfam" id="PF07924">
    <property type="entry name" value="NuiA"/>
    <property type="match status" value="1"/>
</dbReference>
<gene>
    <name evidence="1" type="ORF">UH38_06675</name>
</gene>
<dbReference type="RefSeq" id="WP_045053870.1">
    <property type="nucleotide sequence ID" value="NZ_CAWMDP010000032.1"/>
</dbReference>
<protein>
    <submittedName>
        <fullName evidence="1">Uncharacterized protein</fullName>
    </submittedName>
</protein>
<dbReference type="Proteomes" id="UP000032452">
    <property type="component" value="Unassembled WGS sequence"/>
</dbReference>
<organism evidence="1 2">
    <name type="scientific">Aliterella atlantica CENA595</name>
    <dbReference type="NCBI Taxonomy" id="1618023"/>
    <lineage>
        <taxon>Bacteria</taxon>
        <taxon>Bacillati</taxon>
        <taxon>Cyanobacteriota</taxon>
        <taxon>Cyanophyceae</taxon>
        <taxon>Chroococcidiopsidales</taxon>
        <taxon>Aliterellaceae</taxon>
        <taxon>Aliterella</taxon>
    </lineage>
</organism>
<dbReference type="InterPro" id="IPR012489">
    <property type="entry name" value="NucleaseA_inhib-like"/>
</dbReference>
<dbReference type="OrthoDB" id="507636at2"/>
<name>A0A0D8ZUP6_9CYAN</name>
<evidence type="ECO:0000313" key="1">
    <source>
        <dbReference type="EMBL" id="KJH72450.1"/>
    </source>
</evidence>
<proteinExistence type="predicted"/>
<reference evidence="1 2" key="1">
    <citation type="submission" date="2015-02" db="EMBL/GenBank/DDBJ databases">
        <title>Draft genome of a novel marine cyanobacterium (Chroococcales) isolated from South Atlantic Ocean.</title>
        <authorList>
            <person name="Rigonato J."/>
            <person name="Alvarenga D.O."/>
            <person name="Branco L.H."/>
            <person name="Varani A.M."/>
            <person name="Brandini F.P."/>
            <person name="Fiore M.F."/>
        </authorList>
    </citation>
    <scope>NUCLEOTIDE SEQUENCE [LARGE SCALE GENOMIC DNA]</scope>
    <source>
        <strain evidence="1 2">CENA595</strain>
    </source>
</reference>
<comment type="caution">
    <text evidence="1">The sequence shown here is derived from an EMBL/GenBank/DDBJ whole genome shotgun (WGS) entry which is preliminary data.</text>
</comment>
<evidence type="ECO:0000313" key="2">
    <source>
        <dbReference type="Proteomes" id="UP000032452"/>
    </source>
</evidence>
<dbReference type="Gene3D" id="3.40.1460.10">
    <property type="entry name" value="Nuclease A inhibitor-like"/>
    <property type="match status" value="2"/>
</dbReference>
<keyword evidence="2" id="KW-1185">Reference proteome</keyword>